<dbReference type="CDD" id="cd00082">
    <property type="entry name" value="HisKA"/>
    <property type="match status" value="1"/>
</dbReference>
<accession>A0ABS0B7E3</accession>
<dbReference type="Pfam" id="PF13188">
    <property type="entry name" value="PAS_8"/>
    <property type="match status" value="1"/>
</dbReference>
<dbReference type="PRINTS" id="PR00344">
    <property type="entry name" value="BCTRLSENSOR"/>
</dbReference>
<name>A0ABS0B7E3_9GAMM</name>
<dbReference type="SUPFAM" id="SSF55785">
    <property type="entry name" value="PYP-like sensor domain (PAS domain)"/>
    <property type="match status" value="1"/>
</dbReference>
<dbReference type="InterPro" id="IPR000014">
    <property type="entry name" value="PAS"/>
</dbReference>
<sequence length="668" mass="72976">MSTPRRLSQLLVTSHIGLILLFALLLLATGVGTIRAAVVGQARTEAERAVSEARTRLQEWRRELTVAADLLAEHPTLIFYLERGQVTKTRELVADFHSNSDVDYLRVEWDGRTLAVAGPEPPAVQTGLAFDENGTAWQVLRRGIASQPRASLVLAEQLGTRLMAPSGGELLDVRLQPPMSSPNPADDPWSSALYRVSESGEPATVENMGGAAAARIVSLRDSSGTTRALLSARVRMDWVQRRILEWLAAFGGSVLATFGFALVLATFIAKRIARPFAQLAGEAERLGGGDLLTPIPRPETFLAEPAALAASLEQMREQLAELTAAERRQRDELDAILDGVDEGIAGLGADDRIHYANRQFLQLTGRTRDQVLGHRLDEILFPINSTAATDGLPPAERYRAASAKWPLIVRRLGGGAHRVIVVREENAYEVARAMRDRILANLSHEFQTPLSAQMASIELLRDHLKQGSDRVALRLADAQFRGTIRLSQLVENLLESVRIESGEMRLRQQPVDLASVVEEAIELMQPLVDQRDQRVVADIQPGPSVTGDAQRLLSVVVNLLSNANKFAPDQTVIRVRTQWGAKWVTVWVEDEGPGLPPSLTAHDLFAPFRRAPHEEPSQRGTGLGLAIVHAIVAAHGGKVRVESSGQRGGVRIGIVLPHGETDAHSDRR</sequence>
<evidence type="ECO:0000256" key="7">
    <source>
        <dbReference type="ARBA" id="ARBA00023136"/>
    </source>
</evidence>
<feature type="domain" description="HAMP" evidence="11">
    <location>
        <begin position="270"/>
        <end position="324"/>
    </location>
</feature>
<dbReference type="Gene3D" id="3.30.565.10">
    <property type="entry name" value="Histidine kinase-like ATPase, C-terminal domain"/>
    <property type="match status" value="1"/>
</dbReference>
<evidence type="ECO:0000313" key="12">
    <source>
        <dbReference type="EMBL" id="MBF6024920.1"/>
    </source>
</evidence>
<dbReference type="Gene3D" id="6.10.340.10">
    <property type="match status" value="1"/>
</dbReference>
<dbReference type="CDD" id="cd00075">
    <property type="entry name" value="HATPase"/>
    <property type="match status" value="1"/>
</dbReference>
<dbReference type="PROSITE" id="PS50109">
    <property type="entry name" value="HIS_KIN"/>
    <property type="match status" value="1"/>
</dbReference>
<dbReference type="SMART" id="SM00091">
    <property type="entry name" value="PAS"/>
    <property type="match status" value="1"/>
</dbReference>
<evidence type="ECO:0000256" key="6">
    <source>
        <dbReference type="ARBA" id="ARBA00022777"/>
    </source>
</evidence>
<dbReference type="PROSITE" id="PS50112">
    <property type="entry name" value="PAS"/>
    <property type="match status" value="1"/>
</dbReference>
<dbReference type="PANTHER" id="PTHR42878">
    <property type="entry name" value="TWO-COMPONENT HISTIDINE KINASE"/>
    <property type="match status" value="1"/>
</dbReference>
<evidence type="ECO:0000256" key="4">
    <source>
        <dbReference type="ARBA" id="ARBA00022553"/>
    </source>
</evidence>
<evidence type="ECO:0000256" key="5">
    <source>
        <dbReference type="ARBA" id="ARBA00022679"/>
    </source>
</evidence>
<keyword evidence="7 8" id="KW-0472">Membrane</keyword>
<dbReference type="PROSITE" id="PS50885">
    <property type="entry name" value="HAMP"/>
    <property type="match status" value="1"/>
</dbReference>
<feature type="domain" description="Histidine kinase" evidence="9">
    <location>
        <begin position="441"/>
        <end position="660"/>
    </location>
</feature>
<evidence type="ECO:0000259" key="9">
    <source>
        <dbReference type="PROSITE" id="PS50109"/>
    </source>
</evidence>
<feature type="transmembrane region" description="Helical" evidence="8">
    <location>
        <begin position="246"/>
        <end position="269"/>
    </location>
</feature>
<dbReference type="InterPro" id="IPR003594">
    <property type="entry name" value="HATPase_dom"/>
</dbReference>
<dbReference type="InterPro" id="IPR036890">
    <property type="entry name" value="HATPase_C_sf"/>
</dbReference>
<evidence type="ECO:0000256" key="1">
    <source>
        <dbReference type="ARBA" id="ARBA00000085"/>
    </source>
</evidence>
<protein>
    <recommendedName>
        <fullName evidence="3">histidine kinase</fullName>
        <ecNumber evidence="3">2.7.13.3</ecNumber>
    </recommendedName>
</protein>
<dbReference type="InterPro" id="IPR036097">
    <property type="entry name" value="HisK_dim/P_sf"/>
</dbReference>
<keyword evidence="13" id="KW-1185">Reference proteome</keyword>
<dbReference type="Pfam" id="PF00512">
    <property type="entry name" value="HisKA"/>
    <property type="match status" value="1"/>
</dbReference>
<proteinExistence type="predicted"/>
<evidence type="ECO:0000256" key="8">
    <source>
        <dbReference type="SAM" id="Phobius"/>
    </source>
</evidence>
<dbReference type="InterPro" id="IPR003661">
    <property type="entry name" value="HisK_dim/P_dom"/>
</dbReference>
<feature type="domain" description="PAS" evidence="10">
    <location>
        <begin position="329"/>
        <end position="382"/>
    </location>
</feature>
<dbReference type="InterPro" id="IPR003660">
    <property type="entry name" value="HAMP_dom"/>
</dbReference>
<evidence type="ECO:0000259" key="10">
    <source>
        <dbReference type="PROSITE" id="PS50112"/>
    </source>
</evidence>
<dbReference type="InterPro" id="IPR050351">
    <property type="entry name" value="BphY/WalK/GraS-like"/>
</dbReference>
<dbReference type="InterPro" id="IPR005467">
    <property type="entry name" value="His_kinase_dom"/>
</dbReference>
<organism evidence="12 13">
    <name type="scientific">Lysobacter niastensis</name>
    <dbReference type="NCBI Taxonomy" id="380629"/>
    <lineage>
        <taxon>Bacteria</taxon>
        <taxon>Pseudomonadati</taxon>
        <taxon>Pseudomonadota</taxon>
        <taxon>Gammaproteobacteria</taxon>
        <taxon>Lysobacterales</taxon>
        <taxon>Lysobacteraceae</taxon>
        <taxon>Lysobacter</taxon>
    </lineage>
</organism>
<dbReference type="InterPro" id="IPR035965">
    <property type="entry name" value="PAS-like_dom_sf"/>
</dbReference>
<keyword evidence="6" id="KW-0418">Kinase</keyword>
<dbReference type="RefSeq" id="WP_194931495.1">
    <property type="nucleotide sequence ID" value="NZ_JADLZT010000006.1"/>
</dbReference>
<dbReference type="SMART" id="SM00388">
    <property type="entry name" value="HisKA"/>
    <property type="match status" value="1"/>
</dbReference>
<evidence type="ECO:0000313" key="13">
    <source>
        <dbReference type="Proteomes" id="UP001429984"/>
    </source>
</evidence>
<comment type="subcellular location">
    <subcellularLocation>
        <location evidence="2">Membrane</location>
    </subcellularLocation>
</comment>
<keyword evidence="8" id="KW-1133">Transmembrane helix</keyword>
<comment type="caution">
    <text evidence="12">The sequence shown here is derived from an EMBL/GenBank/DDBJ whole genome shotgun (WGS) entry which is preliminary data.</text>
</comment>
<keyword evidence="4" id="KW-0597">Phosphoprotein</keyword>
<dbReference type="EMBL" id="JADLZT010000006">
    <property type="protein sequence ID" value="MBF6024920.1"/>
    <property type="molecule type" value="Genomic_DNA"/>
</dbReference>
<dbReference type="SUPFAM" id="SSF47384">
    <property type="entry name" value="Homodimeric domain of signal transducing histidine kinase"/>
    <property type="match status" value="1"/>
</dbReference>
<dbReference type="Pfam" id="PF02518">
    <property type="entry name" value="HATPase_c"/>
    <property type="match status" value="1"/>
</dbReference>
<dbReference type="Pfam" id="PF00672">
    <property type="entry name" value="HAMP"/>
    <property type="match status" value="1"/>
</dbReference>
<keyword evidence="8" id="KW-0812">Transmembrane</keyword>
<evidence type="ECO:0000256" key="3">
    <source>
        <dbReference type="ARBA" id="ARBA00012438"/>
    </source>
</evidence>
<dbReference type="Proteomes" id="UP001429984">
    <property type="component" value="Unassembled WGS sequence"/>
</dbReference>
<dbReference type="Gene3D" id="3.30.450.20">
    <property type="entry name" value="PAS domain"/>
    <property type="match status" value="1"/>
</dbReference>
<dbReference type="EC" id="2.7.13.3" evidence="3"/>
<reference evidence="12 13" key="1">
    <citation type="submission" date="2020-11" db="EMBL/GenBank/DDBJ databases">
        <title>Draft Genome Sequence and Secondary Metabolite Biosynthetic Potential of the Lysobacter niastensis Type strain DSM 18481.</title>
        <authorList>
            <person name="Turrini P."/>
            <person name="Artuso I."/>
            <person name="Tescari M."/>
            <person name="Lugli G.A."/>
            <person name="Frangipani E."/>
            <person name="Ventura M."/>
            <person name="Visca P."/>
        </authorList>
    </citation>
    <scope>NUCLEOTIDE SEQUENCE [LARGE SCALE GENOMIC DNA]</scope>
    <source>
        <strain evidence="12 13">DSM 18481</strain>
    </source>
</reference>
<dbReference type="Gene3D" id="1.10.287.130">
    <property type="match status" value="1"/>
</dbReference>
<dbReference type="SMART" id="SM00304">
    <property type="entry name" value="HAMP"/>
    <property type="match status" value="1"/>
</dbReference>
<keyword evidence="5" id="KW-0808">Transferase</keyword>
<dbReference type="SMART" id="SM00387">
    <property type="entry name" value="HATPase_c"/>
    <property type="match status" value="1"/>
</dbReference>
<dbReference type="CDD" id="cd00130">
    <property type="entry name" value="PAS"/>
    <property type="match status" value="1"/>
</dbReference>
<dbReference type="InterPro" id="IPR004358">
    <property type="entry name" value="Sig_transdc_His_kin-like_C"/>
</dbReference>
<gene>
    <name evidence="12" type="ORF">IU514_12880</name>
</gene>
<comment type="catalytic activity">
    <reaction evidence="1">
        <text>ATP + protein L-histidine = ADP + protein N-phospho-L-histidine.</text>
        <dbReference type="EC" id="2.7.13.3"/>
    </reaction>
</comment>
<dbReference type="PANTHER" id="PTHR42878:SF13">
    <property type="entry name" value="HISTIDINE KINASE"/>
    <property type="match status" value="1"/>
</dbReference>
<evidence type="ECO:0000259" key="11">
    <source>
        <dbReference type="PROSITE" id="PS50885"/>
    </source>
</evidence>
<dbReference type="SUPFAM" id="SSF55874">
    <property type="entry name" value="ATPase domain of HSP90 chaperone/DNA topoisomerase II/histidine kinase"/>
    <property type="match status" value="1"/>
</dbReference>
<evidence type="ECO:0000256" key="2">
    <source>
        <dbReference type="ARBA" id="ARBA00004370"/>
    </source>
</evidence>